<evidence type="ECO:0000259" key="4">
    <source>
        <dbReference type="PROSITE" id="PS50158"/>
    </source>
</evidence>
<accession>A0A5K3FQY8</accession>
<reference evidence="5" key="1">
    <citation type="submission" date="2019-11" db="UniProtKB">
        <authorList>
            <consortium name="WormBaseParasite"/>
        </authorList>
    </citation>
    <scope>IDENTIFICATION</scope>
</reference>
<evidence type="ECO:0000256" key="1">
    <source>
        <dbReference type="PROSITE-ProRule" id="PRU00047"/>
    </source>
</evidence>
<dbReference type="PANTHER" id="PTHR15838:SF1">
    <property type="entry name" value="ZINC FINGER CCHC DOMAIN-CONTAINING PROTEIN 17"/>
    <property type="match status" value="1"/>
</dbReference>
<keyword evidence="1" id="KW-0479">Metal-binding</keyword>
<keyword evidence="1" id="KW-0862">Zinc</keyword>
<dbReference type="Pfam" id="PF00575">
    <property type="entry name" value="S1"/>
    <property type="match status" value="1"/>
</dbReference>
<dbReference type="GO" id="GO:0003723">
    <property type="term" value="F:RNA binding"/>
    <property type="evidence" value="ECO:0007669"/>
    <property type="project" value="TreeGrafter"/>
</dbReference>
<dbReference type="PROSITE" id="PS50126">
    <property type="entry name" value="S1"/>
    <property type="match status" value="1"/>
</dbReference>
<dbReference type="SUPFAM" id="SSF50249">
    <property type="entry name" value="Nucleic acid-binding proteins"/>
    <property type="match status" value="1"/>
</dbReference>
<dbReference type="GO" id="GO:0008270">
    <property type="term" value="F:zinc ion binding"/>
    <property type="evidence" value="ECO:0007669"/>
    <property type="project" value="UniProtKB-KW"/>
</dbReference>
<feature type="domain" description="S1 motif" evidence="3">
    <location>
        <begin position="6"/>
        <end position="74"/>
    </location>
</feature>
<dbReference type="Gene3D" id="2.40.50.140">
    <property type="entry name" value="Nucleic acid-binding proteins"/>
    <property type="match status" value="1"/>
</dbReference>
<feature type="compositionally biased region" description="Basic residues" evidence="2">
    <location>
        <begin position="162"/>
        <end position="188"/>
    </location>
</feature>
<sequence length="217" mass="24434">MTAKLYSVVRGKVVSIKEFGAFVSIEGSDRQGLLHRSCISNHPVDDVAEVLEVGERILVKIISDKDGKLGLSMKVVNQTTGEDMDPNNLIIAQMEKRRKGEVRGQSPIRLEAELNTVCKRCGIKGHLASSCFALSGETPLGLLPSDSEEETPRAPETEKEKASKHKKKSKHHKRHRSESKKSKHRGRSRSPFGEKPKKHRESIHRRHRCQPDHKSRK</sequence>
<proteinExistence type="predicted"/>
<feature type="domain" description="CCHC-type" evidence="4">
    <location>
        <begin position="118"/>
        <end position="131"/>
    </location>
</feature>
<feature type="compositionally biased region" description="Basic residues" evidence="2">
    <location>
        <begin position="196"/>
        <end position="208"/>
    </location>
</feature>
<evidence type="ECO:0000259" key="3">
    <source>
        <dbReference type="PROSITE" id="PS50126"/>
    </source>
</evidence>
<organism evidence="5">
    <name type="scientific">Mesocestoides corti</name>
    <name type="common">Flatworm</name>
    <dbReference type="NCBI Taxonomy" id="53468"/>
    <lineage>
        <taxon>Eukaryota</taxon>
        <taxon>Metazoa</taxon>
        <taxon>Spiralia</taxon>
        <taxon>Lophotrochozoa</taxon>
        <taxon>Platyhelminthes</taxon>
        <taxon>Cestoda</taxon>
        <taxon>Eucestoda</taxon>
        <taxon>Cyclophyllidea</taxon>
        <taxon>Mesocestoididae</taxon>
        <taxon>Mesocestoides</taxon>
    </lineage>
</organism>
<dbReference type="PANTHER" id="PTHR15838">
    <property type="entry name" value="NUCLEOLAR PROTEIN OF 40 KDA"/>
    <property type="match status" value="1"/>
</dbReference>
<dbReference type="WBParaSite" id="MCU_009269-RD">
    <property type="protein sequence ID" value="MCU_009269-RD"/>
    <property type="gene ID" value="MCU_009269"/>
</dbReference>
<feature type="compositionally biased region" description="Basic and acidic residues" evidence="2">
    <location>
        <begin position="150"/>
        <end position="161"/>
    </location>
</feature>
<name>A0A5K3FQY8_MESCO</name>
<dbReference type="AlphaFoldDB" id="A0A5K3FQY8"/>
<keyword evidence="1" id="KW-0863">Zinc-finger</keyword>
<dbReference type="InterPro" id="IPR001878">
    <property type="entry name" value="Znf_CCHC"/>
</dbReference>
<dbReference type="SMART" id="SM00316">
    <property type="entry name" value="S1"/>
    <property type="match status" value="1"/>
</dbReference>
<dbReference type="GO" id="GO:0043489">
    <property type="term" value="P:RNA stabilization"/>
    <property type="evidence" value="ECO:0007669"/>
    <property type="project" value="TreeGrafter"/>
</dbReference>
<feature type="region of interest" description="Disordered" evidence="2">
    <location>
        <begin position="141"/>
        <end position="217"/>
    </location>
</feature>
<dbReference type="PROSITE" id="PS50158">
    <property type="entry name" value="ZF_CCHC"/>
    <property type="match status" value="1"/>
</dbReference>
<dbReference type="InterPro" id="IPR003029">
    <property type="entry name" value="S1_domain"/>
</dbReference>
<evidence type="ECO:0000256" key="2">
    <source>
        <dbReference type="SAM" id="MobiDB-lite"/>
    </source>
</evidence>
<dbReference type="InterPro" id="IPR012340">
    <property type="entry name" value="NA-bd_OB-fold"/>
</dbReference>
<protein>
    <submittedName>
        <fullName evidence="5">Ribosomal RNA-processing protein 43</fullName>
    </submittedName>
</protein>
<evidence type="ECO:0000313" key="5">
    <source>
        <dbReference type="WBParaSite" id="MCU_009269-RD"/>
    </source>
</evidence>